<dbReference type="AlphaFoldDB" id="A0A426FNB9"/>
<feature type="coiled-coil region" evidence="6">
    <location>
        <begin position="340"/>
        <end position="367"/>
    </location>
</feature>
<evidence type="ECO:0000256" key="1">
    <source>
        <dbReference type="ARBA" id="ARBA00004651"/>
    </source>
</evidence>
<feature type="transmembrane region" description="Helical" evidence="7">
    <location>
        <begin position="12"/>
        <end position="35"/>
    </location>
</feature>
<gene>
    <name evidence="10" type="primary">epsF</name>
    <name evidence="10" type="ORF">EHV23_12605</name>
</gene>
<dbReference type="PANTHER" id="PTHR32309:SF13">
    <property type="entry name" value="FERRIC ENTEROBACTIN TRANSPORT PROTEIN FEPE"/>
    <property type="match status" value="1"/>
</dbReference>
<dbReference type="NCBIfam" id="TIGR03017">
    <property type="entry name" value="EpsF"/>
    <property type="match status" value="1"/>
</dbReference>
<reference evidence="10 11" key="1">
    <citation type="submission" date="2018-11" db="EMBL/GenBank/DDBJ databases">
        <title>Genome sequencing of Lautropia sp. KCOM 2505 (= ChDC F240).</title>
        <authorList>
            <person name="Kook J.-K."/>
            <person name="Park S.-N."/>
            <person name="Lim Y.K."/>
        </authorList>
    </citation>
    <scope>NUCLEOTIDE SEQUENCE [LARGE SCALE GENOMIC DNA]</scope>
    <source>
        <strain evidence="10 11">KCOM 2505</strain>
    </source>
</reference>
<dbReference type="EMBL" id="RRUE01000002">
    <property type="protein sequence ID" value="RRN44187.1"/>
    <property type="molecule type" value="Genomic_DNA"/>
</dbReference>
<accession>A0A426FNB9</accession>
<sequence>MRFDLLFGILRSRFWLVASIVAVTTLTAIVGSLLMSKSYGAATTVYVDANTVDQVSGTAAFSRETIRNMLASQTELIQSSQVVNRVIKDLKLTQDPQVQADWQKATKGRGDITDWLATVLLKAIKVTSSTDGTTIAIGVEWSTAEGAADIANGFAAAYKAAALDLKTKPAQEYAERFASQVKEYKTKVEEAQTKLTKFQRESGIISSDERIDVENQRLQELSSQLVQVQSALSESRSRSNVVGRGGDMGIPEVVANELIQTLTTDLGRAEAKLGQVSAQYGSNHPAYLQAKAEVQELRTRRDTEVSRVKSSIRTANAVNTSREKELQAAVDAQKAKVLALRSKRDQVAILQQDLASAQKAYDLVERRLTETTVSMSAGLSNISVISPATVPLLPSRPNLVLNVAVGLFLGLFLGMMAAFTLEAAQRPLRSADDLLQAAGIPVLAVLPPSQSTRAQRLIGGTGPSVTPPNLRLGN</sequence>
<keyword evidence="3 7" id="KW-0812">Transmembrane</keyword>
<evidence type="ECO:0000256" key="3">
    <source>
        <dbReference type="ARBA" id="ARBA00022692"/>
    </source>
</evidence>
<evidence type="ECO:0000259" key="8">
    <source>
        <dbReference type="Pfam" id="PF02706"/>
    </source>
</evidence>
<comment type="subcellular location">
    <subcellularLocation>
        <location evidence="1">Cell membrane</location>
        <topology evidence="1">Multi-pass membrane protein</topology>
    </subcellularLocation>
</comment>
<dbReference type="PANTHER" id="PTHR32309">
    <property type="entry name" value="TYROSINE-PROTEIN KINASE"/>
    <property type="match status" value="1"/>
</dbReference>
<keyword evidence="5 7" id="KW-0472">Membrane</keyword>
<evidence type="ECO:0000256" key="4">
    <source>
        <dbReference type="ARBA" id="ARBA00022989"/>
    </source>
</evidence>
<dbReference type="GO" id="GO:0004713">
    <property type="term" value="F:protein tyrosine kinase activity"/>
    <property type="evidence" value="ECO:0007669"/>
    <property type="project" value="TreeGrafter"/>
</dbReference>
<feature type="coiled-coil region" evidence="6">
    <location>
        <begin position="174"/>
        <end position="238"/>
    </location>
</feature>
<keyword evidence="2" id="KW-1003">Cell membrane</keyword>
<keyword evidence="11" id="KW-1185">Reference proteome</keyword>
<evidence type="ECO:0000256" key="2">
    <source>
        <dbReference type="ARBA" id="ARBA00022475"/>
    </source>
</evidence>
<feature type="domain" description="Polysaccharide chain length determinant N-terminal" evidence="8">
    <location>
        <begin position="6"/>
        <end position="90"/>
    </location>
</feature>
<feature type="transmembrane region" description="Helical" evidence="7">
    <location>
        <begin position="399"/>
        <end position="421"/>
    </location>
</feature>
<dbReference type="InterPro" id="IPR017468">
    <property type="entry name" value="Chain_len_reg_EpsF"/>
</dbReference>
<evidence type="ECO:0000313" key="11">
    <source>
        <dbReference type="Proteomes" id="UP000270261"/>
    </source>
</evidence>
<feature type="domain" description="Tyrosine-protein kinase G-rich" evidence="9">
    <location>
        <begin position="349"/>
        <end position="420"/>
    </location>
</feature>
<dbReference type="Pfam" id="PF13807">
    <property type="entry name" value="GNVR"/>
    <property type="match status" value="1"/>
</dbReference>
<dbReference type="GO" id="GO:0005886">
    <property type="term" value="C:plasma membrane"/>
    <property type="evidence" value="ECO:0007669"/>
    <property type="project" value="UniProtKB-SubCell"/>
</dbReference>
<dbReference type="InterPro" id="IPR003856">
    <property type="entry name" value="LPS_length_determ_N"/>
</dbReference>
<keyword evidence="6" id="KW-0175">Coiled coil</keyword>
<keyword evidence="4 7" id="KW-1133">Transmembrane helix</keyword>
<evidence type="ECO:0000259" key="9">
    <source>
        <dbReference type="Pfam" id="PF13807"/>
    </source>
</evidence>
<comment type="caution">
    <text evidence="10">The sequence shown here is derived from an EMBL/GenBank/DDBJ whole genome shotgun (WGS) entry which is preliminary data.</text>
</comment>
<evidence type="ECO:0000256" key="6">
    <source>
        <dbReference type="SAM" id="Coils"/>
    </source>
</evidence>
<dbReference type="InterPro" id="IPR050445">
    <property type="entry name" value="Bact_polysacc_biosynth/exp"/>
</dbReference>
<dbReference type="InterPro" id="IPR032807">
    <property type="entry name" value="GNVR"/>
</dbReference>
<dbReference type="Proteomes" id="UP000270261">
    <property type="component" value="Unassembled WGS sequence"/>
</dbReference>
<proteinExistence type="predicted"/>
<protein>
    <submittedName>
        <fullName evidence="10">Chain length determinant protein EpsF</fullName>
    </submittedName>
</protein>
<evidence type="ECO:0000256" key="5">
    <source>
        <dbReference type="ARBA" id="ARBA00023136"/>
    </source>
</evidence>
<evidence type="ECO:0000256" key="7">
    <source>
        <dbReference type="SAM" id="Phobius"/>
    </source>
</evidence>
<evidence type="ECO:0000313" key="10">
    <source>
        <dbReference type="EMBL" id="RRN44187.1"/>
    </source>
</evidence>
<name>A0A426FNB9_9BURK</name>
<dbReference type="Pfam" id="PF02706">
    <property type="entry name" value="Wzz"/>
    <property type="match status" value="1"/>
</dbReference>
<organism evidence="10 11">
    <name type="scientific">Lautropia dentalis</name>
    <dbReference type="NCBI Taxonomy" id="2490857"/>
    <lineage>
        <taxon>Bacteria</taxon>
        <taxon>Pseudomonadati</taxon>
        <taxon>Pseudomonadota</taxon>
        <taxon>Betaproteobacteria</taxon>
        <taxon>Burkholderiales</taxon>
        <taxon>Burkholderiaceae</taxon>
        <taxon>Lautropia</taxon>
    </lineage>
</organism>